<evidence type="ECO:0000313" key="3">
    <source>
        <dbReference type="EMBL" id="KAK8837758.1"/>
    </source>
</evidence>
<protein>
    <submittedName>
        <fullName evidence="3">von Willebrand factor A domain-containing protein 5A</fullName>
    </submittedName>
</protein>
<dbReference type="PANTHER" id="PTHR45737:SF6">
    <property type="entry name" value="VON WILLEBRAND FACTOR A DOMAIN-CONTAINING PROTEIN 5A"/>
    <property type="match status" value="1"/>
</dbReference>
<name>A0ABR2GV04_9EUKA</name>
<dbReference type="PROSITE" id="PS50234">
    <property type="entry name" value="VWFA"/>
    <property type="match status" value="1"/>
</dbReference>
<dbReference type="Gene3D" id="3.40.50.410">
    <property type="entry name" value="von Willebrand factor, type A domain"/>
    <property type="match status" value="1"/>
</dbReference>
<reference evidence="3 4" key="1">
    <citation type="submission" date="2024-04" db="EMBL/GenBank/DDBJ databases">
        <title>Tritrichomonas musculus Genome.</title>
        <authorList>
            <person name="Alves-Ferreira E."/>
            <person name="Grigg M."/>
            <person name="Lorenzi H."/>
            <person name="Galac M."/>
        </authorList>
    </citation>
    <scope>NUCLEOTIDE SEQUENCE [LARGE SCALE GENOMIC DNA]</scope>
    <source>
        <strain evidence="3 4">EAF2021</strain>
    </source>
</reference>
<accession>A0ABR2GV04</accession>
<dbReference type="SMART" id="SM00327">
    <property type="entry name" value="VWA"/>
    <property type="match status" value="1"/>
</dbReference>
<evidence type="ECO:0000259" key="2">
    <source>
        <dbReference type="PROSITE" id="PS51468"/>
    </source>
</evidence>
<proteinExistence type="predicted"/>
<dbReference type="PROSITE" id="PS51468">
    <property type="entry name" value="VIT"/>
    <property type="match status" value="1"/>
</dbReference>
<dbReference type="Pfam" id="PF08487">
    <property type="entry name" value="VIT"/>
    <property type="match status" value="1"/>
</dbReference>
<dbReference type="Pfam" id="PF13768">
    <property type="entry name" value="VWA_3"/>
    <property type="match status" value="1"/>
</dbReference>
<comment type="caution">
    <text evidence="3">The sequence shown here is derived from an EMBL/GenBank/DDBJ whole genome shotgun (WGS) entry which is preliminary data.</text>
</comment>
<dbReference type="SUPFAM" id="SSF53300">
    <property type="entry name" value="vWA-like"/>
    <property type="match status" value="1"/>
</dbReference>
<keyword evidence="4" id="KW-1185">Reference proteome</keyword>
<gene>
    <name evidence="3" type="ORF">M9Y10_036296</name>
</gene>
<evidence type="ECO:0000313" key="4">
    <source>
        <dbReference type="Proteomes" id="UP001470230"/>
    </source>
</evidence>
<dbReference type="EMBL" id="JAPFFF010000058">
    <property type="protein sequence ID" value="KAK8837758.1"/>
    <property type="molecule type" value="Genomic_DNA"/>
</dbReference>
<feature type="domain" description="VWFA" evidence="1">
    <location>
        <begin position="249"/>
        <end position="428"/>
    </location>
</feature>
<dbReference type="Proteomes" id="UP001470230">
    <property type="component" value="Unassembled WGS sequence"/>
</dbReference>
<dbReference type="PANTHER" id="PTHR45737">
    <property type="entry name" value="VON WILLEBRAND FACTOR A DOMAIN-CONTAINING PROTEIN 5A"/>
    <property type="match status" value="1"/>
</dbReference>
<dbReference type="InterPro" id="IPR036465">
    <property type="entry name" value="vWFA_dom_sf"/>
</dbReference>
<dbReference type="InterPro" id="IPR002035">
    <property type="entry name" value="VWF_A"/>
</dbReference>
<feature type="domain" description="VIT" evidence="2">
    <location>
        <begin position="3"/>
        <end position="130"/>
    </location>
</feature>
<dbReference type="InterPro" id="IPR013694">
    <property type="entry name" value="VIT"/>
</dbReference>
<evidence type="ECO:0000259" key="1">
    <source>
        <dbReference type="PROSITE" id="PS50234"/>
    </source>
</evidence>
<organism evidence="3 4">
    <name type="scientific">Tritrichomonas musculus</name>
    <dbReference type="NCBI Taxonomy" id="1915356"/>
    <lineage>
        <taxon>Eukaryota</taxon>
        <taxon>Metamonada</taxon>
        <taxon>Parabasalia</taxon>
        <taxon>Tritrichomonadida</taxon>
        <taxon>Tritrichomonadidae</taxon>
        <taxon>Tritrichomonas</taxon>
    </lineage>
</organism>
<sequence length="715" mass="81587">MVIGSFCYNSGNIIKTIQPKCLKVKGFQKGFIQGLNIYQSIIVEEDLNRVSYVFPTDNNLCIYGITFQIGDEIIKTQLRSKEQAKEIFNEGRKLGRTTMMTEQTSQGMTKIQIGNILKNKVVAVFIDCALTSTLQNPNTIITKIPLQLSEPNGEIIDLFDLPSLDIDVDIEISQIEKIEKVSTNCESKYEKIDEYNGKLTINKAFFNDENLLIMTRFYEPVKSQMLQSDRATAISFIPEFQLVNNERKEFVFLVDCSASMIGESIQKAKESLHLFLSKIPEGSFFNIICFGSTFKKLFERSSEKVENTIEKASTFIDNIKANLGGTQMLQMLNDVFENDVKAGSQRQVFIVTDGEVYNRKKVVKKVEDNKNFNRIFTIGLGPGADAGFLNEIAEITNGKYDYVFNKSELPLKVSEQLELSLSEAANDIQLHIEGNESFGISPYPITPILPGVVYHIFLASSLPIGEVMFTGKNKNNEFENIISQKLKITEKASVIFALFAQKQLKMIKDDVNKSISLSISSGVQCEFTSYVAVSQIQYREVIPDEVDHNENDKNDEQDDDENYNKEMSFLDIIKNGRFLLRNVQREPTPAPIQKIIYDSNRCHEEHPKIWSDDAPFVDIIKLQSKDGFWDLPTDFISKKFSGKDLLIDVDFSHSPILKKRVISTVFTLAFLAKFHFSDEKKWQYSKEKGFSWLKRIDFEEKWDEIVNKIIPDISN</sequence>